<dbReference type="Pfam" id="PF09312">
    <property type="entry name" value="SurA_N"/>
    <property type="match status" value="1"/>
</dbReference>
<protein>
    <recommendedName>
        <fullName evidence="7">Chaperone SurA</fullName>
    </recommendedName>
    <alternativeName>
        <fullName evidence="7">Peptidyl-prolyl cis-trans isomerase SurA</fullName>
        <shortName evidence="7">PPIase SurA</shortName>
        <ecNumber evidence="7">5.2.1.8</ecNumber>
    </alternativeName>
    <alternativeName>
        <fullName evidence="7">Rotamase SurA</fullName>
    </alternativeName>
</protein>
<accession>A0A450TBC1</accession>
<evidence type="ECO:0000256" key="6">
    <source>
        <dbReference type="ARBA" id="ARBA00023235"/>
    </source>
</evidence>
<dbReference type="GO" id="GO:0051082">
    <property type="term" value="F:unfolded protein binding"/>
    <property type="evidence" value="ECO:0007669"/>
    <property type="project" value="UniProtKB-UniRule"/>
</dbReference>
<dbReference type="PANTHER" id="PTHR47637:SF1">
    <property type="entry name" value="CHAPERONE SURA"/>
    <property type="match status" value="1"/>
</dbReference>
<proteinExistence type="inferred from homology"/>
<evidence type="ECO:0000256" key="2">
    <source>
        <dbReference type="ARBA" id="ARBA00022737"/>
    </source>
</evidence>
<dbReference type="GO" id="GO:0043165">
    <property type="term" value="P:Gram-negative-bacterium-type cell outer membrane assembly"/>
    <property type="evidence" value="ECO:0007669"/>
    <property type="project" value="InterPro"/>
</dbReference>
<dbReference type="EC" id="5.2.1.8" evidence="7"/>
<keyword evidence="1 7" id="KW-0732">Signal</keyword>
<keyword evidence="4 7" id="KW-0697">Rotamase</keyword>
<dbReference type="GO" id="GO:0006457">
    <property type="term" value="P:protein folding"/>
    <property type="evidence" value="ECO:0007669"/>
    <property type="project" value="UniProtKB-UniRule"/>
</dbReference>
<evidence type="ECO:0000256" key="4">
    <source>
        <dbReference type="ARBA" id="ARBA00023110"/>
    </source>
</evidence>
<dbReference type="AlphaFoldDB" id="A0A450TBC1"/>
<dbReference type="InterPro" id="IPR050280">
    <property type="entry name" value="OMP_Chaperone_SurA"/>
</dbReference>
<keyword evidence="2 7" id="KW-0677">Repeat</keyword>
<dbReference type="InterPro" id="IPR023034">
    <property type="entry name" value="PPIase_SurA"/>
</dbReference>
<dbReference type="Gene3D" id="1.10.4030.10">
    <property type="entry name" value="Porin chaperone SurA, peptide-binding domain"/>
    <property type="match status" value="1"/>
</dbReference>
<dbReference type="PROSITE" id="PS50198">
    <property type="entry name" value="PPIC_PPIASE_2"/>
    <property type="match status" value="2"/>
</dbReference>
<comment type="subcellular location">
    <subcellularLocation>
        <location evidence="7">Periplasm</location>
    </subcellularLocation>
    <text evidence="7">Is capable of associating with the outer membrane.</text>
</comment>
<dbReference type="GO" id="GO:0003755">
    <property type="term" value="F:peptidyl-prolyl cis-trans isomerase activity"/>
    <property type="evidence" value="ECO:0007669"/>
    <property type="project" value="UniProtKB-UniRule"/>
</dbReference>
<evidence type="ECO:0000256" key="1">
    <source>
        <dbReference type="ARBA" id="ARBA00022729"/>
    </source>
</evidence>
<evidence type="ECO:0000256" key="3">
    <source>
        <dbReference type="ARBA" id="ARBA00022764"/>
    </source>
</evidence>
<name>A0A450TBC1_9GAMM</name>
<comment type="domain">
    <text evidence="7">The PPIase activity resides only in the second parvulin domain. The N-terminal region and the C-terminal tail are necessary and sufficient for the chaperone activity of SurA. The PPIase activity is dispensable for SurA to function as a chaperone. The N-terminal region and the C-terminal tail are also required for porin recognition.</text>
</comment>
<reference evidence="9" key="1">
    <citation type="submission" date="2019-02" db="EMBL/GenBank/DDBJ databases">
        <authorList>
            <person name="Gruber-Vodicka R. H."/>
            <person name="Seah K. B. B."/>
        </authorList>
    </citation>
    <scope>NUCLEOTIDE SEQUENCE</scope>
    <source>
        <strain evidence="9">BECK_BZ131</strain>
    </source>
</reference>
<dbReference type="InterPro" id="IPR023058">
    <property type="entry name" value="PPIase_PpiC_CS"/>
</dbReference>
<feature type="domain" description="PpiC" evidence="8">
    <location>
        <begin position="192"/>
        <end position="293"/>
    </location>
</feature>
<organism evidence="9">
    <name type="scientific">Candidatus Kentrum sp. FW</name>
    <dbReference type="NCBI Taxonomy" id="2126338"/>
    <lineage>
        <taxon>Bacteria</taxon>
        <taxon>Pseudomonadati</taxon>
        <taxon>Pseudomonadota</taxon>
        <taxon>Gammaproteobacteria</taxon>
        <taxon>Candidatus Kentrum</taxon>
    </lineage>
</organism>
<dbReference type="InterPro" id="IPR046357">
    <property type="entry name" value="PPIase_dom_sf"/>
</dbReference>
<evidence type="ECO:0000256" key="5">
    <source>
        <dbReference type="ARBA" id="ARBA00023186"/>
    </source>
</evidence>
<dbReference type="EMBL" id="CAADFE010000005">
    <property type="protein sequence ID" value="VFJ64058.1"/>
    <property type="molecule type" value="Genomic_DNA"/>
</dbReference>
<evidence type="ECO:0000259" key="8">
    <source>
        <dbReference type="PROSITE" id="PS50198"/>
    </source>
</evidence>
<dbReference type="GO" id="GO:0042277">
    <property type="term" value="F:peptide binding"/>
    <property type="evidence" value="ECO:0007669"/>
    <property type="project" value="InterPro"/>
</dbReference>
<gene>
    <name evidence="7" type="primary">surA</name>
    <name evidence="9" type="ORF">BECKFW1821C_GA0114237_100527</name>
</gene>
<evidence type="ECO:0000256" key="7">
    <source>
        <dbReference type="HAMAP-Rule" id="MF_01183"/>
    </source>
</evidence>
<dbReference type="InterPro" id="IPR015391">
    <property type="entry name" value="SurA_N"/>
</dbReference>
<dbReference type="InterPro" id="IPR000297">
    <property type="entry name" value="PPIase_PpiC"/>
</dbReference>
<dbReference type="GO" id="GO:0050821">
    <property type="term" value="P:protein stabilization"/>
    <property type="evidence" value="ECO:0007669"/>
    <property type="project" value="InterPro"/>
</dbReference>
<keyword evidence="3 7" id="KW-0574">Periplasm</keyword>
<keyword evidence="6 7" id="KW-0413">Isomerase</keyword>
<evidence type="ECO:0000313" key="9">
    <source>
        <dbReference type="EMBL" id="VFJ64058.1"/>
    </source>
</evidence>
<sequence>MKHYSSFAFIPMINTLPPYWVLFLLLLISLPIAAQKPSPPPIIEINRIVAVVNDEVIVHSDLKNRVRTMQAELSRSGAKLPPPDILRKRVLDRLIVDLLQIQMAKRTGIRINDEQLNQTITDLARRNGLDLHRFREILEKDGYSFATFREDIRHQLLISEIQKRKVADRVQVTSREIDNYLTTESTKPRSKERNYHLAHILIAVSEDAGVDEVANARKKAEQTVRWLRDGADFAKTAAAVSDGNQASEGGDLGWRKETQLPSLFAKVVPEMATGEVSEPLRHASGFHIVKLVARRGEERHVVTRTKARHILVRPNETVSNIDAKTRLEQIRERIIHGEDFGELARSHSDDRGTAIKGGDIGWVGRGSVVPKFEQAMDRLQPMEISAPFRSQFGWHIVQVMDRRKHDGTMEVRRAKAMERIRKRKIDEELRTWLRQLRDEAYVEYRLEE</sequence>
<dbReference type="PROSITE" id="PS01096">
    <property type="entry name" value="PPIC_PPIASE_1"/>
    <property type="match status" value="1"/>
</dbReference>
<dbReference type="GO" id="GO:0030288">
    <property type="term" value="C:outer membrane-bounded periplasmic space"/>
    <property type="evidence" value="ECO:0007669"/>
    <property type="project" value="InterPro"/>
</dbReference>
<feature type="domain" description="PpiC" evidence="8">
    <location>
        <begin position="302"/>
        <end position="401"/>
    </location>
</feature>
<dbReference type="PANTHER" id="PTHR47637">
    <property type="entry name" value="CHAPERONE SURA"/>
    <property type="match status" value="1"/>
</dbReference>
<dbReference type="Gene3D" id="3.10.50.40">
    <property type="match status" value="2"/>
</dbReference>
<keyword evidence="5 7" id="KW-0143">Chaperone</keyword>
<comment type="function">
    <text evidence="7">Chaperone involved in the correct folding and assembly of outer membrane proteins. Recognizes specific patterns of aromatic residues and the orientation of their side chains, which are found more frequently in integral outer membrane proteins. May act in both early periplasmic and late outer membrane-associated steps of protein maturation.</text>
</comment>
<dbReference type="InterPro" id="IPR027304">
    <property type="entry name" value="Trigger_fact/SurA_dom_sf"/>
</dbReference>
<dbReference type="SUPFAM" id="SSF109998">
    <property type="entry name" value="Triger factor/SurA peptide-binding domain-like"/>
    <property type="match status" value="1"/>
</dbReference>
<dbReference type="SUPFAM" id="SSF54534">
    <property type="entry name" value="FKBP-like"/>
    <property type="match status" value="2"/>
</dbReference>
<dbReference type="Pfam" id="PF00639">
    <property type="entry name" value="Rotamase"/>
    <property type="match status" value="2"/>
</dbReference>
<dbReference type="HAMAP" id="MF_01183">
    <property type="entry name" value="Chaperone_SurA"/>
    <property type="match status" value="1"/>
</dbReference>
<comment type="catalytic activity">
    <reaction evidence="7">
        <text>[protein]-peptidylproline (omega=180) = [protein]-peptidylproline (omega=0)</text>
        <dbReference type="Rhea" id="RHEA:16237"/>
        <dbReference type="Rhea" id="RHEA-COMP:10747"/>
        <dbReference type="Rhea" id="RHEA-COMP:10748"/>
        <dbReference type="ChEBI" id="CHEBI:83833"/>
        <dbReference type="ChEBI" id="CHEBI:83834"/>
        <dbReference type="EC" id="5.2.1.8"/>
    </reaction>
</comment>